<reference evidence="4" key="2">
    <citation type="submission" date="2025-09" db="UniProtKB">
        <authorList>
            <consortium name="Ensembl"/>
        </authorList>
    </citation>
    <scope>IDENTIFICATION</scope>
</reference>
<dbReference type="Proteomes" id="UP000694392">
    <property type="component" value="Unplaced"/>
</dbReference>
<dbReference type="AlphaFoldDB" id="A0A8D0HGA8"/>
<evidence type="ECO:0000256" key="3">
    <source>
        <dbReference type="SAM" id="SignalP"/>
    </source>
</evidence>
<name>A0A8D0HGA8_SPHPU</name>
<dbReference type="PANTHER" id="PTHR36526:SF1">
    <property type="entry name" value="TRANSMEMBRANE PROTEIN 154"/>
    <property type="match status" value="1"/>
</dbReference>
<dbReference type="Pfam" id="PF15102">
    <property type="entry name" value="TMEM154"/>
    <property type="match status" value="1"/>
</dbReference>
<gene>
    <name evidence="4" type="primary">TMEM154</name>
</gene>
<organism evidence="4 5">
    <name type="scientific">Sphenodon punctatus</name>
    <name type="common">Tuatara</name>
    <name type="synonym">Hatteria punctata</name>
    <dbReference type="NCBI Taxonomy" id="8508"/>
    <lineage>
        <taxon>Eukaryota</taxon>
        <taxon>Metazoa</taxon>
        <taxon>Chordata</taxon>
        <taxon>Craniata</taxon>
        <taxon>Vertebrata</taxon>
        <taxon>Euteleostomi</taxon>
        <taxon>Lepidosauria</taxon>
        <taxon>Sphenodontia</taxon>
        <taxon>Sphenodontidae</taxon>
        <taxon>Sphenodon</taxon>
    </lineage>
</organism>
<proteinExistence type="predicted"/>
<feature type="compositionally biased region" description="Basic and acidic residues" evidence="1">
    <location>
        <begin position="172"/>
        <end position="185"/>
    </location>
</feature>
<evidence type="ECO:0000313" key="4">
    <source>
        <dbReference type="Ensembl" id="ENSSPUP00000018846.1"/>
    </source>
</evidence>
<feature type="region of interest" description="Disordered" evidence="1">
    <location>
        <begin position="157"/>
        <end position="194"/>
    </location>
</feature>
<sequence length="194" mass="21222">MPKENFLSFLLFITAGSACYGSTVAGDESSGDEFITTATHNPDVSTTFFTTDDHDLSPVFTPTEIENATSTESIDVIDRETAEVPPALMFGVPVVLLVLLILLIILFVKCRKRKQSKQDELESENGKSAATTEASGVLPGISLSPIFEEDTPSVMEIEMEELDKWMNSMNKNAEHEGLSTVKEEPNNNPSDCKL</sequence>
<feature type="signal peptide" evidence="3">
    <location>
        <begin position="1"/>
        <end position="25"/>
    </location>
</feature>
<dbReference type="Ensembl" id="ENSSPUT00000020075.1">
    <property type="protein sequence ID" value="ENSSPUP00000018846.1"/>
    <property type="gene ID" value="ENSSPUG00000014538.1"/>
</dbReference>
<keyword evidence="5" id="KW-1185">Reference proteome</keyword>
<keyword evidence="2" id="KW-1133">Transmembrane helix</keyword>
<dbReference type="GeneTree" id="ENSGT00390000016183"/>
<dbReference type="InterPro" id="IPR028064">
    <property type="entry name" value="TMEM154"/>
</dbReference>
<dbReference type="OMA" id="SERPACC"/>
<evidence type="ECO:0000313" key="5">
    <source>
        <dbReference type="Proteomes" id="UP000694392"/>
    </source>
</evidence>
<reference evidence="4" key="1">
    <citation type="submission" date="2025-08" db="UniProtKB">
        <authorList>
            <consortium name="Ensembl"/>
        </authorList>
    </citation>
    <scope>IDENTIFICATION</scope>
</reference>
<dbReference type="PANTHER" id="PTHR36526">
    <property type="entry name" value="TRANSMEMBRANE PROTEIN 154"/>
    <property type="match status" value="1"/>
</dbReference>
<keyword evidence="2" id="KW-0812">Transmembrane</keyword>
<evidence type="ECO:0000256" key="1">
    <source>
        <dbReference type="SAM" id="MobiDB-lite"/>
    </source>
</evidence>
<accession>A0A8D0HGA8</accession>
<protein>
    <submittedName>
        <fullName evidence="4">Transmembrane protein 154</fullName>
    </submittedName>
</protein>
<keyword evidence="2" id="KW-0472">Membrane</keyword>
<keyword evidence="3" id="KW-0732">Signal</keyword>
<evidence type="ECO:0000256" key="2">
    <source>
        <dbReference type="SAM" id="Phobius"/>
    </source>
</evidence>
<dbReference type="PROSITE" id="PS51257">
    <property type="entry name" value="PROKAR_LIPOPROTEIN"/>
    <property type="match status" value="1"/>
</dbReference>
<feature type="chain" id="PRO_5034437888" evidence="3">
    <location>
        <begin position="26"/>
        <end position="194"/>
    </location>
</feature>
<dbReference type="InterPro" id="IPR053087">
    <property type="entry name" value="TMEM154-like"/>
</dbReference>
<feature type="transmembrane region" description="Helical" evidence="2">
    <location>
        <begin position="87"/>
        <end position="108"/>
    </location>
</feature>